<dbReference type="InterPro" id="IPR006311">
    <property type="entry name" value="TAT_signal"/>
</dbReference>
<dbReference type="RefSeq" id="WP_344474066.1">
    <property type="nucleotide sequence ID" value="NZ_BAAAQX010000005.1"/>
</dbReference>
<evidence type="ECO:0000313" key="2">
    <source>
        <dbReference type="EMBL" id="GAA2207169.1"/>
    </source>
</evidence>
<keyword evidence="3" id="KW-1185">Reference proteome</keyword>
<comment type="caution">
    <text evidence="2">The sequence shown here is derived from an EMBL/GenBank/DDBJ whole genome shotgun (WGS) entry which is preliminary data.</text>
</comment>
<dbReference type="EMBL" id="BAAAQX010000005">
    <property type="protein sequence ID" value="GAA2207169.1"/>
    <property type="molecule type" value="Genomic_DNA"/>
</dbReference>
<gene>
    <name evidence="2" type="ORF">GCM10009850_026270</name>
</gene>
<dbReference type="PROSITE" id="PS51318">
    <property type="entry name" value="TAT"/>
    <property type="match status" value="1"/>
</dbReference>
<name>A0ABN3CEL7_9ACTN</name>
<feature type="region of interest" description="Disordered" evidence="1">
    <location>
        <begin position="1"/>
        <end position="32"/>
    </location>
</feature>
<dbReference type="Proteomes" id="UP001499843">
    <property type="component" value="Unassembled WGS sequence"/>
</dbReference>
<organism evidence="2 3">
    <name type="scientific">Nonomuraea monospora</name>
    <dbReference type="NCBI Taxonomy" id="568818"/>
    <lineage>
        <taxon>Bacteria</taxon>
        <taxon>Bacillati</taxon>
        <taxon>Actinomycetota</taxon>
        <taxon>Actinomycetes</taxon>
        <taxon>Streptosporangiales</taxon>
        <taxon>Streptosporangiaceae</taxon>
        <taxon>Nonomuraea</taxon>
    </lineage>
</organism>
<protein>
    <submittedName>
        <fullName evidence="2">Uncharacterized protein</fullName>
    </submittedName>
</protein>
<proteinExistence type="predicted"/>
<sequence length="172" mass="18438">MSMLDQIPVISEAPRAGRETRRPAAGAQAAALPASAPGRRTFLRTVVVGGTALAMTSLGWITDRMAAYAVTRTTRHASHCMGVNVSGDTPCWGRTSISSTHCAGDHYHRTDSGSSGSSYWYDYNWVAACGGAAGWYWSSSAGKWNCWDGDFDQWVSGSSASGYTTICKYKYA</sequence>
<evidence type="ECO:0000256" key="1">
    <source>
        <dbReference type="SAM" id="MobiDB-lite"/>
    </source>
</evidence>
<reference evidence="2 3" key="1">
    <citation type="journal article" date="2019" name="Int. J. Syst. Evol. Microbiol.">
        <title>The Global Catalogue of Microorganisms (GCM) 10K type strain sequencing project: providing services to taxonomists for standard genome sequencing and annotation.</title>
        <authorList>
            <consortium name="The Broad Institute Genomics Platform"/>
            <consortium name="The Broad Institute Genome Sequencing Center for Infectious Disease"/>
            <person name="Wu L."/>
            <person name="Ma J."/>
        </authorList>
    </citation>
    <scope>NUCLEOTIDE SEQUENCE [LARGE SCALE GENOMIC DNA]</scope>
    <source>
        <strain evidence="2 3">JCM 16114</strain>
    </source>
</reference>
<feature type="compositionally biased region" description="Low complexity" evidence="1">
    <location>
        <begin position="23"/>
        <end position="32"/>
    </location>
</feature>
<accession>A0ABN3CEL7</accession>
<evidence type="ECO:0000313" key="3">
    <source>
        <dbReference type="Proteomes" id="UP001499843"/>
    </source>
</evidence>